<dbReference type="AlphaFoldDB" id="A0A261UMW6"/>
<evidence type="ECO:0000313" key="3">
    <source>
        <dbReference type="Proteomes" id="UP000215767"/>
    </source>
</evidence>
<reference evidence="3" key="1">
    <citation type="submission" date="2017-05" db="EMBL/GenBank/DDBJ databases">
        <title>Complete and WGS of Bordetella genogroups.</title>
        <authorList>
            <person name="Spilker T."/>
            <person name="Lipuma J."/>
        </authorList>
    </citation>
    <scope>NUCLEOTIDE SEQUENCE [LARGE SCALE GENOMIC DNA]</scope>
    <source>
        <strain evidence="3">AU8856</strain>
    </source>
</reference>
<evidence type="ECO:0000313" key="2">
    <source>
        <dbReference type="EMBL" id="OZI63216.1"/>
    </source>
</evidence>
<keyword evidence="3" id="KW-1185">Reference proteome</keyword>
<sequence length="35" mass="4212">FGRLKQFRRIATRYEKLARNFFGMLSLACAYIWLA</sequence>
<proteinExistence type="predicted"/>
<keyword evidence="1" id="KW-0472">Membrane</keyword>
<protein>
    <recommendedName>
        <fullName evidence="4">IS5/IS1182 family transposase</fullName>
    </recommendedName>
</protein>
<gene>
    <name evidence="2" type="ORF">CAL28_29475</name>
</gene>
<feature type="non-terminal residue" evidence="2">
    <location>
        <position position="1"/>
    </location>
</feature>
<feature type="transmembrane region" description="Helical" evidence="1">
    <location>
        <begin position="17"/>
        <end position="34"/>
    </location>
</feature>
<evidence type="ECO:0008006" key="4">
    <source>
        <dbReference type="Google" id="ProtNLM"/>
    </source>
</evidence>
<keyword evidence="1" id="KW-0812">Transmembrane</keyword>
<dbReference type="Proteomes" id="UP000215767">
    <property type="component" value="Unassembled WGS sequence"/>
</dbReference>
<organism evidence="2 3">
    <name type="scientific">Bordetella genomosp. 11</name>
    <dbReference type="NCBI Taxonomy" id="1416808"/>
    <lineage>
        <taxon>Bacteria</taxon>
        <taxon>Pseudomonadati</taxon>
        <taxon>Pseudomonadota</taxon>
        <taxon>Betaproteobacteria</taxon>
        <taxon>Burkholderiales</taxon>
        <taxon>Alcaligenaceae</taxon>
        <taxon>Bordetella</taxon>
    </lineage>
</organism>
<accession>A0A261UMW6</accession>
<name>A0A261UMW6_9BORD</name>
<dbReference type="OrthoDB" id="8781865at2"/>
<comment type="caution">
    <text evidence="2">The sequence shown here is derived from an EMBL/GenBank/DDBJ whole genome shotgun (WGS) entry which is preliminary data.</text>
</comment>
<evidence type="ECO:0000256" key="1">
    <source>
        <dbReference type="SAM" id="Phobius"/>
    </source>
</evidence>
<keyword evidence="1" id="KW-1133">Transmembrane helix</keyword>
<dbReference type="EMBL" id="NEVS01000004">
    <property type="protein sequence ID" value="OZI63216.1"/>
    <property type="molecule type" value="Genomic_DNA"/>
</dbReference>